<dbReference type="EMBL" id="JAHBAY010000010">
    <property type="protein sequence ID" value="MBT0771791.1"/>
    <property type="molecule type" value="Genomic_DNA"/>
</dbReference>
<evidence type="ECO:0000256" key="4">
    <source>
        <dbReference type="ARBA" id="ARBA00022969"/>
    </source>
</evidence>
<sequence>MSLRKRRMTMPGTVRFADREPRSLTVALVYDAEDPFRVQVGVEAASGFHHWRSISRELLAEGCEQAQTLGMVKIRPDGGSVVLDFCEVVGVATITVSRAQARMFLGQTYRMVAPVIEDPSAGMLPEVEAAVDEAVAAILAGVA</sequence>
<evidence type="ECO:0000256" key="3">
    <source>
        <dbReference type="ARBA" id="ARBA00022618"/>
    </source>
</evidence>
<protein>
    <submittedName>
        <fullName evidence="7">SsgA family sporulation/cell division regulator</fullName>
    </submittedName>
</protein>
<evidence type="ECO:0000256" key="1">
    <source>
        <dbReference type="ARBA" id="ARBA00004431"/>
    </source>
</evidence>
<dbReference type="Proteomes" id="UP001197247">
    <property type="component" value="Unassembled WGS sequence"/>
</dbReference>
<comment type="caution">
    <text evidence="7">The sequence shown here is derived from an EMBL/GenBank/DDBJ whole genome shotgun (WGS) entry which is preliminary data.</text>
</comment>
<dbReference type="RefSeq" id="WP_214158162.1">
    <property type="nucleotide sequence ID" value="NZ_JAHBAY010000010.1"/>
</dbReference>
<accession>A0ABS5TNL0</accession>
<keyword evidence="8" id="KW-1185">Reference proteome</keyword>
<evidence type="ECO:0000256" key="6">
    <source>
        <dbReference type="ARBA" id="ARBA00023306"/>
    </source>
</evidence>
<evidence type="ECO:0000313" key="8">
    <source>
        <dbReference type="Proteomes" id="UP001197247"/>
    </source>
</evidence>
<reference evidence="7 8" key="1">
    <citation type="submission" date="2021-05" db="EMBL/GenBank/DDBJ databases">
        <title>Kineosporia and Streptomyces sp. nov. two new marine actinobacteria isolated from Coral.</title>
        <authorList>
            <person name="Buangrab K."/>
            <person name="Sutthacheep M."/>
            <person name="Yeemin T."/>
            <person name="Harunari E."/>
            <person name="Igarashi Y."/>
            <person name="Kanchanasin P."/>
            <person name="Tanasupawat S."/>
            <person name="Phongsopitanun W."/>
        </authorList>
    </citation>
    <scope>NUCLEOTIDE SEQUENCE [LARGE SCALE GENOMIC DNA]</scope>
    <source>
        <strain evidence="7 8">J2-2</strain>
    </source>
</reference>
<dbReference type="Pfam" id="PF04686">
    <property type="entry name" value="SsgA"/>
    <property type="match status" value="1"/>
</dbReference>
<gene>
    <name evidence="7" type="ORF">KIH74_22815</name>
</gene>
<proteinExistence type="inferred from homology"/>
<evidence type="ECO:0000256" key="5">
    <source>
        <dbReference type="ARBA" id="ARBA00023210"/>
    </source>
</evidence>
<organism evidence="7 8">
    <name type="scientific">Kineosporia corallincola</name>
    <dbReference type="NCBI Taxonomy" id="2835133"/>
    <lineage>
        <taxon>Bacteria</taxon>
        <taxon>Bacillati</taxon>
        <taxon>Actinomycetota</taxon>
        <taxon>Actinomycetes</taxon>
        <taxon>Kineosporiales</taxon>
        <taxon>Kineosporiaceae</taxon>
        <taxon>Kineosporia</taxon>
    </lineage>
</organism>
<keyword evidence="5" id="KW-0717">Septation</keyword>
<dbReference type="InterPro" id="IPR038658">
    <property type="entry name" value="SsgB_sf"/>
</dbReference>
<keyword evidence="4" id="KW-0749">Sporulation</keyword>
<evidence type="ECO:0000256" key="2">
    <source>
        <dbReference type="ARBA" id="ARBA00009323"/>
    </source>
</evidence>
<name>A0ABS5TNL0_9ACTN</name>
<evidence type="ECO:0000313" key="7">
    <source>
        <dbReference type="EMBL" id="MBT0771791.1"/>
    </source>
</evidence>
<comment type="subcellular location">
    <subcellularLocation>
        <location evidence="1">Cell septum</location>
    </subcellularLocation>
</comment>
<comment type="similarity">
    <text evidence="2">Belongs to the SsgA family.</text>
</comment>
<keyword evidence="6" id="KW-0131">Cell cycle</keyword>
<dbReference type="InterPro" id="IPR006776">
    <property type="entry name" value="SsgB"/>
</dbReference>
<dbReference type="Gene3D" id="2.30.31.20">
    <property type="entry name" value="Sporulation-specific cell division protein SsgB"/>
    <property type="match status" value="1"/>
</dbReference>
<keyword evidence="3" id="KW-0132">Cell division</keyword>